<dbReference type="EMBL" id="BMAV01014005">
    <property type="protein sequence ID" value="GFY62001.1"/>
    <property type="molecule type" value="Genomic_DNA"/>
</dbReference>
<keyword evidence="2" id="KW-1185">Reference proteome</keyword>
<dbReference type="AlphaFoldDB" id="A0A8X7CCU0"/>
<evidence type="ECO:0000313" key="1">
    <source>
        <dbReference type="EMBL" id="GFY62001.1"/>
    </source>
</evidence>
<dbReference type="Proteomes" id="UP000886998">
    <property type="component" value="Unassembled WGS sequence"/>
</dbReference>
<protein>
    <submittedName>
        <fullName evidence="1">Uncharacterized protein</fullName>
    </submittedName>
</protein>
<evidence type="ECO:0000313" key="2">
    <source>
        <dbReference type="Proteomes" id="UP000886998"/>
    </source>
</evidence>
<comment type="caution">
    <text evidence="1">The sequence shown here is derived from an EMBL/GenBank/DDBJ whole genome shotgun (WGS) entry which is preliminary data.</text>
</comment>
<sequence>MPRSKKVFKNRNGKYYKRRKTINSKVSTTDSKVNVQAGHAHDSKESCAKEKKIPNLNESFSSFDESVGTQIATIKTRFGYAMRSIGRSTEGGIMFCGIMNHPQPITRFSPYGKRILNAATYLQRLHSKCCEGSYL</sequence>
<accession>A0A8X7CCU0</accession>
<gene>
    <name evidence="1" type="primary">AVEN_66331_1</name>
    <name evidence="1" type="ORF">TNIN_53961</name>
</gene>
<organism evidence="1 2">
    <name type="scientific">Trichonephila inaurata madagascariensis</name>
    <dbReference type="NCBI Taxonomy" id="2747483"/>
    <lineage>
        <taxon>Eukaryota</taxon>
        <taxon>Metazoa</taxon>
        <taxon>Ecdysozoa</taxon>
        <taxon>Arthropoda</taxon>
        <taxon>Chelicerata</taxon>
        <taxon>Arachnida</taxon>
        <taxon>Araneae</taxon>
        <taxon>Araneomorphae</taxon>
        <taxon>Entelegynae</taxon>
        <taxon>Araneoidea</taxon>
        <taxon>Nephilidae</taxon>
        <taxon>Trichonephila</taxon>
        <taxon>Trichonephila inaurata</taxon>
    </lineage>
</organism>
<proteinExistence type="predicted"/>
<reference evidence="1" key="1">
    <citation type="submission" date="2020-08" db="EMBL/GenBank/DDBJ databases">
        <title>Multicomponent nature underlies the extraordinary mechanical properties of spider dragline silk.</title>
        <authorList>
            <person name="Kono N."/>
            <person name="Nakamura H."/>
            <person name="Mori M."/>
            <person name="Yoshida Y."/>
            <person name="Ohtoshi R."/>
            <person name="Malay A.D."/>
            <person name="Moran D.A.P."/>
            <person name="Tomita M."/>
            <person name="Numata K."/>
            <person name="Arakawa K."/>
        </authorList>
    </citation>
    <scope>NUCLEOTIDE SEQUENCE</scope>
</reference>
<name>A0A8X7CCU0_9ARAC</name>
<dbReference type="OrthoDB" id="6429968at2759"/>